<evidence type="ECO:0000313" key="2">
    <source>
        <dbReference type="Proteomes" id="UP000784880"/>
    </source>
</evidence>
<dbReference type="EMBL" id="JAHQCS010000073">
    <property type="protein sequence ID" value="MBU9711476.1"/>
    <property type="molecule type" value="Genomic_DNA"/>
</dbReference>
<keyword evidence="2" id="KW-1185">Reference proteome</keyword>
<dbReference type="Proteomes" id="UP000784880">
    <property type="component" value="Unassembled WGS sequence"/>
</dbReference>
<gene>
    <name evidence="1" type="ORF">KS419_06995</name>
</gene>
<name>A0ABS6JD31_9BACI</name>
<proteinExistence type="predicted"/>
<organism evidence="1 2">
    <name type="scientific">Evansella tamaricis</name>
    <dbReference type="NCBI Taxonomy" id="2069301"/>
    <lineage>
        <taxon>Bacteria</taxon>
        <taxon>Bacillati</taxon>
        <taxon>Bacillota</taxon>
        <taxon>Bacilli</taxon>
        <taxon>Bacillales</taxon>
        <taxon>Bacillaceae</taxon>
        <taxon>Evansella</taxon>
    </lineage>
</organism>
<protein>
    <submittedName>
        <fullName evidence="1">Uncharacterized protein</fullName>
    </submittedName>
</protein>
<accession>A0ABS6JD31</accession>
<comment type="caution">
    <text evidence="1">The sequence shown here is derived from an EMBL/GenBank/DDBJ whole genome shotgun (WGS) entry which is preliminary data.</text>
</comment>
<sequence>MLLSLTVKELNQVLEKKLRTSWEYFSKAILYKKDGLDEFESWLCNDGWSEAFTSKEYNKKYRPVIIIQSFREVRSLMIKQQLYLIRKKQIDALFHKVLQAIAPSTIEQLLKENSSWSSLLKQGIAGVNKEFSVTLPISIIQDFEPDLDNNVWLSQWLVKPHFQKYKLFIENLTDEMTKQKMIETCIAMLKKQTHHHHSKRVFFQIVSYHKKYDVGMNQLYLTIDPLHLSEEEEVFINDLIAAQHPKITSLLHQFIERLVEKKSRTHYLKAINYLTMLEKLYITKEPFFQEYLTLLMKKYSRYTSFTKELSNVTK</sequence>
<dbReference type="RefSeq" id="WP_217065375.1">
    <property type="nucleotide sequence ID" value="NZ_JAHQCS010000073.1"/>
</dbReference>
<evidence type="ECO:0000313" key="1">
    <source>
        <dbReference type="EMBL" id="MBU9711476.1"/>
    </source>
</evidence>
<reference evidence="1 2" key="1">
    <citation type="submission" date="2021-06" db="EMBL/GenBank/DDBJ databases">
        <title>Bacillus sp. RD4P76, an endophyte from a halophyte.</title>
        <authorList>
            <person name="Sun J.-Q."/>
        </authorList>
    </citation>
    <scope>NUCLEOTIDE SEQUENCE [LARGE SCALE GENOMIC DNA]</scope>
    <source>
        <strain evidence="1 2">CGMCC 1.15917</strain>
    </source>
</reference>